<dbReference type="Proteomes" id="UP000183868">
    <property type="component" value="Chromosome"/>
</dbReference>
<dbReference type="OrthoDB" id="9794815at2"/>
<evidence type="ECO:0000313" key="7">
    <source>
        <dbReference type="Proteomes" id="UP000183868"/>
    </source>
</evidence>
<keyword evidence="1 2" id="KW-0597">Phosphoprotein</keyword>
<gene>
    <name evidence="4" type="ORF">Cabys_2479</name>
    <name evidence="5" type="ORF">Calab_3540</name>
</gene>
<dbReference type="EMBL" id="CM001402">
    <property type="protein sequence ID" value="EHO43139.1"/>
    <property type="molecule type" value="Genomic_DNA"/>
</dbReference>
<evidence type="ECO:0000259" key="3">
    <source>
        <dbReference type="PROSITE" id="PS50110"/>
    </source>
</evidence>
<dbReference type="InterPro" id="IPR001789">
    <property type="entry name" value="Sig_transdc_resp-reg_receiver"/>
</dbReference>
<dbReference type="InParanoid" id="H1XXL5"/>
<organism evidence="5 6">
    <name type="scientific">Caldithrix abyssi DSM 13497</name>
    <dbReference type="NCBI Taxonomy" id="880073"/>
    <lineage>
        <taxon>Bacteria</taxon>
        <taxon>Pseudomonadati</taxon>
        <taxon>Calditrichota</taxon>
        <taxon>Calditrichia</taxon>
        <taxon>Calditrichales</taxon>
        <taxon>Calditrichaceae</taxon>
        <taxon>Caldithrix</taxon>
    </lineage>
</organism>
<dbReference type="HOGENOM" id="CLU_000445_69_8_0"/>
<dbReference type="PANTHER" id="PTHR44591:SF23">
    <property type="entry name" value="CHEY SUBFAMILY"/>
    <property type="match status" value="1"/>
</dbReference>
<proteinExistence type="predicted"/>
<feature type="modified residue" description="4-aspartylphosphate" evidence="2">
    <location>
        <position position="56"/>
    </location>
</feature>
<dbReference type="SMART" id="SM00448">
    <property type="entry name" value="REC"/>
    <property type="match status" value="1"/>
</dbReference>
<evidence type="ECO:0000313" key="4">
    <source>
        <dbReference type="EMBL" id="APF19228.1"/>
    </source>
</evidence>
<accession>H1XXL5</accession>
<reference evidence="4 7" key="2">
    <citation type="submission" date="2016-11" db="EMBL/GenBank/DDBJ databases">
        <title>Genomic analysis of Caldithrix abyssi and proposal of a novel bacterial phylum Caldithrichaeota.</title>
        <authorList>
            <person name="Kublanov I."/>
            <person name="Sigalova O."/>
            <person name="Gavrilov S."/>
            <person name="Lebedinsky A."/>
            <person name="Ivanova N."/>
            <person name="Daum C."/>
            <person name="Reddy T."/>
            <person name="Klenk H.P."/>
            <person name="Goker M."/>
            <person name="Reva O."/>
            <person name="Miroshnichenko M."/>
            <person name="Kyprides N."/>
            <person name="Woyke T."/>
            <person name="Gelfand M."/>
        </authorList>
    </citation>
    <scope>NUCLEOTIDE SEQUENCE [LARGE SCALE GENOMIC DNA]</scope>
    <source>
        <strain evidence="4 7">LF13</strain>
    </source>
</reference>
<dbReference type="InterPro" id="IPR050595">
    <property type="entry name" value="Bact_response_regulator"/>
</dbReference>
<dbReference type="KEGG" id="caby:Cabys_2479"/>
<keyword evidence="6" id="KW-1185">Reference proteome</keyword>
<dbReference type="STRING" id="880073.Cabys_2479"/>
<feature type="domain" description="Response regulatory" evidence="3">
    <location>
        <begin position="7"/>
        <end position="124"/>
    </location>
</feature>
<dbReference type="eggNOG" id="COG2204">
    <property type="taxonomic scope" value="Bacteria"/>
</dbReference>
<evidence type="ECO:0000313" key="5">
    <source>
        <dbReference type="EMBL" id="EHO43139.1"/>
    </source>
</evidence>
<dbReference type="GO" id="GO:0000160">
    <property type="term" value="P:phosphorelay signal transduction system"/>
    <property type="evidence" value="ECO:0007669"/>
    <property type="project" value="InterPro"/>
</dbReference>
<dbReference type="PANTHER" id="PTHR44591">
    <property type="entry name" value="STRESS RESPONSE REGULATOR PROTEIN 1"/>
    <property type="match status" value="1"/>
</dbReference>
<dbReference type="AlphaFoldDB" id="H1XXL5"/>
<reference evidence="5 6" key="1">
    <citation type="submission" date="2011-09" db="EMBL/GenBank/DDBJ databases">
        <title>The permanent draft genome of Caldithrix abyssi DSM 13497.</title>
        <authorList>
            <consortium name="US DOE Joint Genome Institute (JGI-PGF)"/>
            <person name="Lucas S."/>
            <person name="Han J."/>
            <person name="Lapidus A."/>
            <person name="Bruce D."/>
            <person name="Goodwin L."/>
            <person name="Pitluck S."/>
            <person name="Peters L."/>
            <person name="Kyrpides N."/>
            <person name="Mavromatis K."/>
            <person name="Ivanova N."/>
            <person name="Mikhailova N."/>
            <person name="Chertkov O."/>
            <person name="Detter J.C."/>
            <person name="Tapia R."/>
            <person name="Han C."/>
            <person name="Land M."/>
            <person name="Hauser L."/>
            <person name="Markowitz V."/>
            <person name="Cheng J.-F."/>
            <person name="Hugenholtz P."/>
            <person name="Woyke T."/>
            <person name="Wu D."/>
            <person name="Spring S."/>
            <person name="Brambilla E."/>
            <person name="Klenk H.-P."/>
            <person name="Eisen J.A."/>
        </authorList>
    </citation>
    <scope>NUCLEOTIDE SEQUENCE [LARGE SCALE GENOMIC DNA]</scope>
    <source>
        <strain evidence="5 6">DSM 13497</strain>
    </source>
</reference>
<protein>
    <submittedName>
        <fullName evidence="4">Response regulator receiver domain-containing protein</fullName>
    </submittedName>
    <submittedName>
        <fullName evidence="5">Response regulator receiver protein</fullName>
    </submittedName>
</protein>
<evidence type="ECO:0000256" key="1">
    <source>
        <dbReference type="ARBA" id="ARBA00022553"/>
    </source>
</evidence>
<dbReference type="Gene3D" id="3.40.50.2300">
    <property type="match status" value="1"/>
</dbReference>
<dbReference type="PROSITE" id="PS50110">
    <property type="entry name" value="RESPONSE_REGULATORY"/>
    <property type="match status" value="1"/>
</dbReference>
<name>H1XXL5_CALAY</name>
<dbReference type="EMBL" id="CP018099">
    <property type="protein sequence ID" value="APF19228.1"/>
    <property type="molecule type" value="Genomic_DNA"/>
</dbReference>
<dbReference type="PaxDb" id="880073-Calab_3540"/>
<dbReference type="Pfam" id="PF00072">
    <property type="entry name" value="Response_reg"/>
    <property type="match status" value="1"/>
</dbReference>
<evidence type="ECO:0000313" key="6">
    <source>
        <dbReference type="Proteomes" id="UP000004671"/>
    </source>
</evidence>
<dbReference type="SUPFAM" id="SSF52172">
    <property type="entry name" value="CheY-like"/>
    <property type="match status" value="1"/>
</dbReference>
<sequence length="126" mass="14106">MEEAMKKILVVDDDDLIRDLLFEILEDKGYKVFEAENGNRAIQLLKTERFDLIITDIIMPDKEGIETIIDIKKRLPHAKIIAMSGGGQLDATSYLSVAKKLGVQHTISKPFDPGKLIALIEDLLGE</sequence>
<dbReference type="InterPro" id="IPR011006">
    <property type="entry name" value="CheY-like_superfamily"/>
</dbReference>
<evidence type="ECO:0000256" key="2">
    <source>
        <dbReference type="PROSITE-ProRule" id="PRU00169"/>
    </source>
</evidence>
<dbReference type="Proteomes" id="UP000004671">
    <property type="component" value="Chromosome"/>
</dbReference>